<dbReference type="GO" id="GO:0016763">
    <property type="term" value="F:pentosyltransferase activity"/>
    <property type="evidence" value="ECO:0007669"/>
    <property type="project" value="TreeGrafter"/>
</dbReference>
<name>A0A846HHF3_9CYAN</name>
<keyword evidence="6 8" id="KW-1133">Transmembrane helix</keyword>
<organism evidence="10 11">
    <name type="scientific">Hassallia byssoidea VB512170</name>
    <dbReference type="NCBI Taxonomy" id="1304833"/>
    <lineage>
        <taxon>Bacteria</taxon>
        <taxon>Bacillati</taxon>
        <taxon>Cyanobacteriota</taxon>
        <taxon>Cyanophyceae</taxon>
        <taxon>Nostocales</taxon>
        <taxon>Tolypothrichaceae</taxon>
        <taxon>Hassallia</taxon>
    </lineage>
</organism>
<dbReference type="GO" id="GO:0005886">
    <property type="term" value="C:plasma membrane"/>
    <property type="evidence" value="ECO:0007669"/>
    <property type="project" value="UniProtKB-SubCell"/>
</dbReference>
<proteinExistence type="predicted"/>
<feature type="transmembrane region" description="Helical" evidence="8">
    <location>
        <begin position="216"/>
        <end position="236"/>
    </location>
</feature>
<feature type="transmembrane region" description="Helical" evidence="8">
    <location>
        <begin position="274"/>
        <end position="296"/>
    </location>
</feature>
<evidence type="ECO:0000256" key="4">
    <source>
        <dbReference type="ARBA" id="ARBA00022679"/>
    </source>
</evidence>
<reference evidence="10 11" key="1">
    <citation type="journal article" date="2015" name="Genome Announc.">
        <title>Draft Genome Sequence of Cyanobacterium Hassallia byssoidea Strain VB512170, Isolated from Monuments in India.</title>
        <authorList>
            <person name="Singh D."/>
            <person name="Chandrababunaidu M.M."/>
            <person name="Panda A."/>
            <person name="Sen D."/>
            <person name="Bhattacharyya S."/>
            <person name="Adhikary S.P."/>
            <person name="Tripathy S."/>
        </authorList>
    </citation>
    <scope>NUCLEOTIDE SEQUENCE [LARGE SCALE GENOMIC DNA]</scope>
    <source>
        <strain evidence="10 11">VB512170</strain>
    </source>
</reference>
<keyword evidence="4 10" id="KW-0808">Transferase</keyword>
<feature type="transmembrane region" description="Helical" evidence="8">
    <location>
        <begin position="144"/>
        <end position="165"/>
    </location>
</feature>
<evidence type="ECO:0000256" key="5">
    <source>
        <dbReference type="ARBA" id="ARBA00022692"/>
    </source>
</evidence>
<evidence type="ECO:0000256" key="8">
    <source>
        <dbReference type="SAM" id="Phobius"/>
    </source>
</evidence>
<keyword evidence="2" id="KW-1003">Cell membrane</keyword>
<evidence type="ECO:0000256" key="6">
    <source>
        <dbReference type="ARBA" id="ARBA00022989"/>
    </source>
</evidence>
<evidence type="ECO:0000313" key="10">
    <source>
        <dbReference type="EMBL" id="NEU76775.1"/>
    </source>
</evidence>
<dbReference type="PANTHER" id="PTHR33908:SF11">
    <property type="entry name" value="MEMBRANE PROTEIN"/>
    <property type="match status" value="1"/>
</dbReference>
<dbReference type="RefSeq" id="WP_052325891.1">
    <property type="nucleotide sequence ID" value="NZ_JTCM02000131.1"/>
</dbReference>
<dbReference type="InterPro" id="IPR038731">
    <property type="entry name" value="RgtA/B/C-like"/>
</dbReference>
<dbReference type="PANTHER" id="PTHR33908">
    <property type="entry name" value="MANNOSYLTRANSFERASE YKCB-RELATED"/>
    <property type="match status" value="1"/>
</dbReference>
<comment type="subcellular location">
    <subcellularLocation>
        <location evidence="1">Cell membrane</location>
        <topology evidence="1">Multi-pass membrane protein</topology>
    </subcellularLocation>
</comment>
<evidence type="ECO:0000259" key="9">
    <source>
        <dbReference type="Pfam" id="PF13231"/>
    </source>
</evidence>
<evidence type="ECO:0000313" key="11">
    <source>
        <dbReference type="Proteomes" id="UP000031549"/>
    </source>
</evidence>
<feature type="transmembrane region" description="Helical" evidence="8">
    <location>
        <begin position="308"/>
        <end position="327"/>
    </location>
</feature>
<evidence type="ECO:0000256" key="1">
    <source>
        <dbReference type="ARBA" id="ARBA00004651"/>
    </source>
</evidence>
<feature type="domain" description="Glycosyltransferase RgtA/B/C/D-like" evidence="9">
    <location>
        <begin position="79"/>
        <end position="233"/>
    </location>
</feature>
<dbReference type="Proteomes" id="UP000031549">
    <property type="component" value="Unassembled WGS sequence"/>
</dbReference>
<keyword evidence="11" id="KW-1185">Reference proteome</keyword>
<evidence type="ECO:0000256" key="2">
    <source>
        <dbReference type="ARBA" id="ARBA00022475"/>
    </source>
</evidence>
<feature type="transmembrane region" description="Helical" evidence="8">
    <location>
        <begin position="171"/>
        <end position="204"/>
    </location>
</feature>
<protein>
    <submittedName>
        <fullName evidence="10">Glycosyltransferase family 39 protein</fullName>
    </submittedName>
</protein>
<keyword evidence="3" id="KW-0328">Glycosyltransferase</keyword>
<keyword evidence="7 8" id="KW-0472">Membrane</keyword>
<accession>A0A846HHF3</accession>
<feature type="transmembrane region" description="Helical" evidence="8">
    <location>
        <begin position="94"/>
        <end position="115"/>
    </location>
</feature>
<feature type="transmembrane region" description="Helical" evidence="8">
    <location>
        <begin position="339"/>
        <end position="358"/>
    </location>
</feature>
<dbReference type="Pfam" id="PF13231">
    <property type="entry name" value="PMT_2"/>
    <property type="match status" value="1"/>
</dbReference>
<evidence type="ECO:0000256" key="7">
    <source>
        <dbReference type="ARBA" id="ARBA00023136"/>
    </source>
</evidence>
<gene>
    <name evidence="10" type="ORF">PI95_030765</name>
</gene>
<comment type="caution">
    <text evidence="10">The sequence shown here is derived from an EMBL/GenBank/DDBJ whole genome shotgun (WGS) entry which is preliminary data.</text>
</comment>
<dbReference type="InterPro" id="IPR050297">
    <property type="entry name" value="LipidA_mod_glycosyltrf_83"/>
</dbReference>
<sequence>MRISQINKSYLLIAILLAAAILRFDRINQPFIDVTTWRESDTATIADNFYRGNWNILYPEISWNGPGQNYVGYEFQTLTYITAMLYRLFGQHDWVGRTVTALFGLWSIFAFYQLVRRVWDEKHAFASATFLAILPGNIYIDRSFVPDPVMVSLVVTSFWLLVAYLQTERLYYLLLATLIGMLGFLTKITGIFVGIPMLIAIITILGRKRMLRSKQLSLICVATIVMFVPVIAYYLWAHYISFNYPPYHIAASGNWLWSEGLSKWLQEKYFLEKLFWILRDFWTKPVIILVFVGLLLRPDLYNRDDNKAPWLFHWWIVAIVIYYLIGAKQLVDNRTNLNIINPAAAALAGHAVIAIALWCKRRVGYPATVAFMAAIILFIGGFGYQDLKGIYYQPTAEKDYKLGLALRSLSQPSDLVVTIAHNIGNPVAIYYCQRRGWVFPPAWKGVVWWADDDMKNNSKTIRLLEELRAKGADWLGIVNQQKIQLSKDNPKFFKYIQRTFEVNQESPDYVIYRISLDKRLPSKT</sequence>
<dbReference type="AlphaFoldDB" id="A0A846HHF3"/>
<keyword evidence="5 8" id="KW-0812">Transmembrane</keyword>
<dbReference type="EMBL" id="JTCM02000131">
    <property type="protein sequence ID" value="NEU76775.1"/>
    <property type="molecule type" value="Genomic_DNA"/>
</dbReference>
<dbReference type="GO" id="GO:0009103">
    <property type="term" value="P:lipopolysaccharide biosynthetic process"/>
    <property type="evidence" value="ECO:0007669"/>
    <property type="project" value="UniProtKB-ARBA"/>
</dbReference>
<evidence type="ECO:0000256" key="3">
    <source>
        <dbReference type="ARBA" id="ARBA00022676"/>
    </source>
</evidence>
<feature type="transmembrane region" description="Helical" evidence="8">
    <location>
        <begin position="365"/>
        <end position="384"/>
    </location>
</feature>